<dbReference type="InterPro" id="IPR005358">
    <property type="entry name" value="Puta_zinc/iron-chelating_dom"/>
</dbReference>
<dbReference type="Proteomes" id="UP000027093">
    <property type="component" value="Chromosome"/>
</dbReference>
<dbReference type="AlphaFoldDB" id="A0A060HQA6"/>
<sequence length="246" mass="28318">MQSGNSVKDSLDMLVKKWPVDKKLYDMQVGMRDDIVDNQVNVGGVVFHVPALSRDGLYVLWKCLWPDCHNCCERQGRLPLTKDDITTIAKKLGYDSKVEFVRNEARVSSWQEQEAFGNIITTLSMLSLKRKKDEREEEDGTPLRCRFLDDKGYCGIHPDKPGVCWLYPFASWLESDRFGKPVVHATFQFTGDCPGFYLDKSLDSIMPVLQEYAPKIYSYNMAVQRTTRENYGFINFVNLDNMPDQS</sequence>
<dbReference type="RefSeq" id="WP_227717406.1">
    <property type="nucleotide sequence ID" value="NZ_CP007536.1"/>
</dbReference>
<organism evidence="1 2">
    <name type="scientific">Nitrososphaera viennensis EN76</name>
    <dbReference type="NCBI Taxonomy" id="926571"/>
    <lineage>
        <taxon>Archaea</taxon>
        <taxon>Nitrososphaerota</taxon>
        <taxon>Nitrososphaeria</taxon>
        <taxon>Nitrososphaerales</taxon>
        <taxon>Nitrososphaeraceae</taxon>
        <taxon>Nitrososphaera</taxon>
    </lineage>
</organism>
<dbReference type="STRING" id="926571.NVIE_030230"/>
<evidence type="ECO:0008006" key="3">
    <source>
        <dbReference type="Google" id="ProtNLM"/>
    </source>
</evidence>
<gene>
    <name evidence="1" type="ORF">NVIE_030230</name>
</gene>
<dbReference type="PANTHER" id="PTHR35866">
    <property type="entry name" value="PUTATIVE-RELATED"/>
    <property type="match status" value="1"/>
</dbReference>
<dbReference type="HOGENOM" id="CLU_076511_0_0_2"/>
<dbReference type="PANTHER" id="PTHR35866:SF2">
    <property type="entry name" value="YKGJ FAMILY CYSTEINE CLUSTER PROTEIN"/>
    <property type="match status" value="1"/>
</dbReference>
<reference evidence="1 2" key="1">
    <citation type="journal article" date="2014" name="Int. J. Syst. Evol. Microbiol.">
        <title>Nitrososphaera viennensis gen. nov., sp. nov., an aerobic and mesophilic, ammonia-oxidizing archaeon from soil and a member of the archaeal phylum Thaumarchaeota.</title>
        <authorList>
            <person name="Stieglmeier M."/>
            <person name="Klingl A."/>
            <person name="Alves R.J."/>
            <person name="Rittmann S.K."/>
            <person name="Melcher M."/>
            <person name="Leisch N."/>
            <person name="Schleper C."/>
        </authorList>
    </citation>
    <scope>NUCLEOTIDE SEQUENCE [LARGE SCALE GENOMIC DNA]</scope>
    <source>
        <strain evidence="1">EN76</strain>
    </source>
</reference>
<evidence type="ECO:0000313" key="1">
    <source>
        <dbReference type="EMBL" id="AIC17300.1"/>
    </source>
</evidence>
<evidence type="ECO:0000313" key="2">
    <source>
        <dbReference type="Proteomes" id="UP000027093"/>
    </source>
</evidence>
<dbReference type="Pfam" id="PF03692">
    <property type="entry name" value="CxxCxxCC"/>
    <property type="match status" value="1"/>
</dbReference>
<accession>A0A060HQA6</accession>
<name>A0A060HQA6_9ARCH</name>
<dbReference type="EMBL" id="CP007536">
    <property type="protein sequence ID" value="AIC17300.1"/>
    <property type="molecule type" value="Genomic_DNA"/>
</dbReference>
<protein>
    <recommendedName>
        <fullName evidence="3">YkgJ family cysteine cluster protein</fullName>
    </recommendedName>
</protein>
<dbReference type="GeneID" id="74948258"/>
<dbReference type="KEGG" id="nvn:NVIE_030230"/>
<keyword evidence="2" id="KW-1185">Reference proteome</keyword>
<proteinExistence type="predicted"/>